<evidence type="ECO:0000259" key="2">
    <source>
        <dbReference type="PROSITE" id="PS50846"/>
    </source>
</evidence>
<dbReference type="EMBL" id="CP023778">
    <property type="protein sequence ID" value="ATL68528.1"/>
    <property type="molecule type" value="Genomic_DNA"/>
</dbReference>
<dbReference type="STRING" id="455432.AWN90_26415"/>
<gene>
    <name evidence="4" type="ORF">AWN90_26415</name>
    <name evidence="3" type="ORF">CRH09_22385</name>
</gene>
<dbReference type="Pfam" id="PF00403">
    <property type="entry name" value="HMA"/>
    <property type="match status" value="1"/>
</dbReference>
<reference evidence="3 6" key="2">
    <citation type="submission" date="2017-10" db="EMBL/GenBank/DDBJ databases">
        <title>Comparative genomics between pathogenic Norcardia.</title>
        <authorList>
            <person name="Zeng L."/>
        </authorList>
    </citation>
    <scope>NUCLEOTIDE SEQUENCE [LARGE SCALE GENOMIC DNA]</scope>
    <source>
        <strain evidence="3 6">NC_YFY_NT001</strain>
    </source>
</reference>
<accession>A0A164ND67</accession>
<dbReference type="EMBL" id="LWGR01000006">
    <property type="protein sequence ID" value="KZM74237.1"/>
    <property type="molecule type" value="Genomic_DNA"/>
</dbReference>
<dbReference type="SUPFAM" id="SSF55008">
    <property type="entry name" value="HMA, heavy metal-associated domain"/>
    <property type="match status" value="1"/>
</dbReference>
<keyword evidence="1" id="KW-0479">Metal-binding</keyword>
<dbReference type="InterPro" id="IPR036163">
    <property type="entry name" value="HMA_dom_sf"/>
</dbReference>
<dbReference type="PROSITE" id="PS50846">
    <property type="entry name" value="HMA_2"/>
    <property type="match status" value="1"/>
</dbReference>
<proteinExistence type="predicted"/>
<protein>
    <submittedName>
        <fullName evidence="3">Heavy metal transporter</fullName>
    </submittedName>
</protein>
<dbReference type="GeneID" id="88360101"/>
<dbReference type="GO" id="GO:0046872">
    <property type="term" value="F:metal ion binding"/>
    <property type="evidence" value="ECO:0007669"/>
    <property type="project" value="UniProtKB-KW"/>
</dbReference>
<evidence type="ECO:0000313" key="5">
    <source>
        <dbReference type="Proteomes" id="UP000076512"/>
    </source>
</evidence>
<evidence type="ECO:0000313" key="6">
    <source>
        <dbReference type="Proteomes" id="UP000221961"/>
    </source>
</evidence>
<sequence>MSTATFSVDGLHCEGCVNTVEQSISAIPDVRSVRVDLDIKGTSTVTVDADHDMKPDEIQRALDSGGNFTVV</sequence>
<dbReference type="KEGG" id="ntp:CRH09_22385"/>
<organism evidence="4 5">
    <name type="scientific">Nocardia terpenica</name>
    <dbReference type="NCBI Taxonomy" id="455432"/>
    <lineage>
        <taxon>Bacteria</taxon>
        <taxon>Bacillati</taxon>
        <taxon>Actinomycetota</taxon>
        <taxon>Actinomycetes</taxon>
        <taxon>Mycobacteriales</taxon>
        <taxon>Nocardiaceae</taxon>
        <taxon>Nocardia</taxon>
    </lineage>
</organism>
<dbReference type="AlphaFoldDB" id="A0A164ND67"/>
<evidence type="ECO:0000313" key="4">
    <source>
        <dbReference type="EMBL" id="KZM74237.1"/>
    </source>
</evidence>
<dbReference type="InterPro" id="IPR006121">
    <property type="entry name" value="HMA_dom"/>
</dbReference>
<dbReference type="InterPro" id="IPR017969">
    <property type="entry name" value="Heavy-metal-associated_CS"/>
</dbReference>
<dbReference type="Proteomes" id="UP000221961">
    <property type="component" value="Chromosome"/>
</dbReference>
<evidence type="ECO:0000313" key="3">
    <source>
        <dbReference type="EMBL" id="ATL68528.1"/>
    </source>
</evidence>
<dbReference type="RefSeq" id="WP_067588220.1">
    <property type="nucleotide sequence ID" value="NZ_CP023778.1"/>
</dbReference>
<dbReference type="CDD" id="cd00371">
    <property type="entry name" value="HMA"/>
    <property type="match status" value="1"/>
</dbReference>
<dbReference type="Gene3D" id="3.30.70.100">
    <property type="match status" value="1"/>
</dbReference>
<name>A0A164ND67_9NOCA</name>
<reference evidence="4 5" key="1">
    <citation type="submission" date="2016-04" db="EMBL/GenBank/DDBJ databases">
        <authorList>
            <person name="Evans L.H."/>
            <person name="Alamgir A."/>
            <person name="Owens N."/>
            <person name="Weber N.D."/>
            <person name="Virtaneva K."/>
            <person name="Barbian K."/>
            <person name="Babar A."/>
            <person name="Rosenke K."/>
        </authorList>
    </citation>
    <scope>NUCLEOTIDE SEQUENCE [LARGE SCALE GENOMIC DNA]</scope>
    <source>
        <strain evidence="4 5">IFM 0406</strain>
    </source>
</reference>
<feature type="domain" description="HMA" evidence="2">
    <location>
        <begin position="2"/>
        <end position="70"/>
    </location>
</feature>
<keyword evidence="5" id="KW-1185">Reference proteome</keyword>
<evidence type="ECO:0000256" key="1">
    <source>
        <dbReference type="ARBA" id="ARBA00022723"/>
    </source>
</evidence>
<dbReference type="Proteomes" id="UP000076512">
    <property type="component" value="Unassembled WGS sequence"/>
</dbReference>
<dbReference type="PROSITE" id="PS01047">
    <property type="entry name" value="HMA_1"/>
    <property type="match status" value="1"/>
</dbReference>